<reference evidence="2 3" key="1">
    <citation type="journal article" date="2014" name="Nat. Commun.">
        <title>Molecular traces of alternative social organization in a termite genome.</title>
        <authorList>
            <person name="Terrapon N."/>
            <person name="Li C."/>
            <person name="Robertson H.M."/>
            <person name="Ji L."/>
            <person name="Meng X."/>
            <person name="Booth W."/>
            <person name="Chen Z."/>
            <person name="Childers C.P."/>
            <person name="Glastad K.M."/>
            <person name="Gokhale K."/>
            <person name="Gowin J."/>
            <person name="Gronenberg W."/>
            <person name="Hermansen R.A."/>
            <person name="Hu H."/>
            <person name="Hunt B.G."/>
            <person name="Huylmans A.K."/>
            <person name="Khalil S.M."/>
            <person name="Mitchell R.D."/>
            <person name="Munoz-Torres M.C."/>
            <person name="Mustard J.A."/>
            <person name="Pan H."/>
            <person name="Reese J.T."/>
            <person name="Scharf M.E."/>
            <person name="Sun F."/>
            <person name="Vogel H."/>
            <person name="Xiao J."/>
            <person name="Yang W."/>
            <person name="Yang Z."/>
            <person name="Yang Z."/>
            <person name="Zhou J."/>
            <person name="Zhu J."/>
            <person name="Brent C.S."/>
            <person name="Elsik C.G."/>
            <person name="Goodisman M.A."/>
            <person name="Liberles D.A."/>
            <person name="Roe R.M."/>
            <person name="Vargo E.L."/>
            <person name="Vilcinskas A."/>
            <person name="Wang J."/>
            <person name="Bornberg-Bauer E."/>
            <person name="Korb J."/>
            <person name="Zhang G."/>
            <person name="Liebig J."/>
        </authorList>
    </citation>
    <scope>NUCLEOTIDE SEQUENCE [LARGE SCALE GENOMIC DNA]</scope>
    <source>
        <tissue evidence="2">Whole organism</tissue>
    </source>
</reference>
<dbReference type="EMBL" id="KK853552">
    <property type="protein sequence ID" value="KDR06780.1"/>
    <property type="molecule type" value="Genomic_DNA"/>
</dbReference>
<dbReference type="Proteomes" id="UP000027135">
    <property type="component" value="Unassembled WGS sequence"/>
</dbReference>
<gene>
    <name evidence="2" type="ORF">L798_04019</name>
</gene>
<keyword evidence="3" id="KW-1185">Reference proteome</keyword>
<evidence type="ECO:0000313" key="3">
    <source>
        <dbReference type="Proteomes" id="UP000027135"/>
    </source>
</evidence>
<proteinExistence type="predicted"/>
<name>A0A067QQK5_ZOONE</name>
<dbReference type="AlphaFoldDB" id="A0A067QQK5"/>
<feature type="compositionally biased region" description="Basic and acidic residues" evidence="1">
    <location>
        <begin position="63"/>
        <end position="75"/>
    </location>
</feature>
<feature type="region of interest" description="Disordered" evidence="1">
    <location>
        <begin position="53"/>
        <end position="116"/>
    </location>
</feature>
<protein>
    <submittedName>
        <fullName evidence="2">Uncharacterized protein</fullName>
    </submittedName>
</protein>
<evidence type="ECO:0000313" key="2">
    <source>
        <dbReference type="EMBL" id="KDR06780.1"/>
    </source>
</evidence>
<sequence>MLLIEVFQRRGYCNQTRILFQCDGRGGRESRSVSIPNNLADFPQSLQTLDKDRSRLGLSVKGTDLRDPDIPDSRGKQRSSSSGVLDKSQGEVNPLLLGVRREDVNVEDSGRGSPTL</sequence>
<evidence type="ECO:0000256" key="1">
    <source>
        <dbReference type="SAM" id="MobiDB-lite"/>
    </source>
</evidence>
<accession>A0A067QQK5</accession>
<dbReference type="InParanoid" id="A0A067QQK5"/>
<feature type="compositionally biased region" description="Basic and acidic residues" evidence="1">
    <location>
        <begin position="99"/>
        <end position="110"/>
    </location>
</feature>
<organism evidence="2 3">
    <name type="scientific">Zootermopsis nevadensis</name>
    <name type="common">Dampwood termite</name>
    <dbReference type="NCBI Taxonomy" id="136037"/>
    <lineage>
        <taxon>Eukaryota</taxon>
        <taxon>Metazoa</taxon>
        <taxon>Ecdysozoa</taxon>
        <taxon>Arthropoda</taxon>
        <taxon>Hexapoda</taxon>
        <taxon>Insecta</taxon>
        <taxon>Pterygota</taxon>
        <taxon>Neoptera</taxon>
        <taxon>Polyneoptera</taxon>
        <taxon>Dictyoptera</taxon>
        <taxon>Blattodea</taxon>
        <taxon>Blattoidea</taxon>
        <taxon>Termitoidae</taxon>
        <taxon>Termopsidae</taxon>
        <taxon>Zootermopsis</taxon>
    </lineage>
</organism>